<dbReference type="RefSeq" id="WP_378257555.1">
    <property type="nucleotide sequence ID" value="NZ_JBHSIT010000006.1"/>
</dbReference>
<evidence type="ECO:0000313" key="2">
    <source>
        <dbReference type="EMBL" id="MFC4909771.1"/>
    </source>
</evidence>
<dbReference type="InterPro" id="IPR005297">
    <property type="entry name" value="Lipoprotein_repeat"/>
</dbReference>
<feature type="chain" id="PRO_5047382048" description="Lipoprotein with Yx(FWY)xxD motif" evidence="1">
    <location>
        <begin position="27"/>
        <end position="167"/>
    </location>
</feature>
<dbReference type="PANTHER" id="PTHR39335:SF1">
    <property type="entry name" value="BLL4220 PROTEIN"/>
    <property type="match status" value="1"/>
</dbReference>
<proteinExistence type="predicted"/>
<evidence type="ECO:0000313" key="3">
    <source>
        <dbReference type="Proteomes" id="UP001595872"/>
    </source>
</evidence>
<keyword evidence="1" id="KW-0732">Signal</keyword>
<accession>A0ABV9U2A7</accession>
<sequence>MDVRSAAARVPVAGVLAAGALVTALAGCAGGGSSTQNMDTPGHTLPARSPQAWLLVGTTSRGTALTDETGSALYAFVPARGQSAECAGTCQTMWPPVLTSGAPRAGAGARSELLGTVRRPDGTTQVTYAGRPLYRFVKDFYVGQARGQRLYDFGGVWYLLDASGAPL</sequence>
<comment type="caution">
    <text evidence="2">The sequence shown here is derived from an EMBL/GenBank/DDBJ whole genome shotgun (WGS) entry which is preliminary data.</text>
</comment>
<dbReference type="Pfam" id="PF03640">
    <property type="entry name" value="Lipoprotein_15"/>
    <property type="match status" value="1"/>
</dbReference>
<organism evidence="2 3">
    <name type="scientific">Actinomadura gamaensis</name>
    <dbReference type="NCBI Taxonomy" id="1763541"/>
    <lineage>
        <taxon>Bacteria</taxon>
        <taxon>Bacillati</taxon>
        <taxon>Actinomycetota</taxon>
        <taxon>Actinomycetes</taxon>
        <taxon>Streptosporangiales</taxon>
        <taxon>Thermomonosporaceae</taxon>
        <taxon>Actinomadura</taxon>
    </lineage>
</organism>
<evidence type="ECO:0008006" key="4">
    <source>
        <dbReference type="Google" id="ProtNLM"/>
    </source>
</evidence>
<keyword evidence="3" id="KW-1185">Reference proteome</keyword>
<feature type="signal peptide" evidence="1">
    <location>
        <begin position="1"/>
        <end position="26"/>
    </location>
</feature>
<name>A0ABV9U2A7_9ACTN</name>
<reference evidence="3" key="1">
    <citation type="journal article" date="2019" name="Int. J. Syst. Evol. Microbiol.">
        <title>The Global Catalogue of Microorganisms (GCM) 10K type strain sequencing project: providing services to taxonomists for standard genome sequencing and annotation.</title>
        <authorList>
            <consortium name="The Broad Institute Genomics Platform"/>
            <consortium name="The Broad Institute Genome Sequencing Center for Infectious Disease"/>
            <person name="Wu L."/>
            <person name="Ma J."/>
        </authorList>
    </citation>
    <scope>NUCLEOTIDE SEQUENCE [LARGE SCALE GENOMIC DNA]</scope>
    <source>
        <strain evidence="3">KLKA75</strain>
    </source>
</reference>
<dbReference type="EMBL" id="JBHSIT010000006">
    <property type="protein sequence ID" value="MFC4909771.1"/>
    <property type="molecule type" value="Genomic_DNA"/>
</dbReference>
<evidence type="ECO:0000256" key="1">
    <source>
        <dbReference type="SAM" id="SignalP"/>
    </source>
</evidence>
<gene>
    <name evidence="2" type="ORF">ACFPCY_20795</name>
</gene>
<protein>
    <recommendedName>
        <fullName evidence="4">Lipoprotein with Yx(FWY)xxD motif</fullName>
    </recommendedName>
</protein>
<dbReference type="PROSITE" id="PS51257">
    <property type="entry name" value="PROKAR_LIPOPROTEIN"/>
    <property type="match status" value="1"/>
</dbReference>
<dbReference type="PANTHER" id="PTHR39335">
    <property type="entry name" value="BLL4220 PROTEIN"/>
    <property type="match status" value="1"/>
</dbReference>
<dbReference type="Proteomes" id="UP001595872">
    <property type="component" value="Unassembled WGS sequence"/>
</dbReference>